<accession>A0A811MH25</accession>
<dbReference type="PROSITE" id="PS50005">
    <property type="entry name" value="TPR"/>
    <property type="match status" value="1"/>
</dbReference>
<feature type="repeat" description="TPR" evidence="2">
    <location>
        <begin position="434"/>
        <end position="467"/>
    </location>
</feature>
<dbReference type="SUPFAM" id="SSF48403">
    <property type="entry name" value="Ankyrin repeat"/>
    <property type="match status" value="1"/>
</dbReference>
<dbReference type="SMART" id="SM00248">
    <property type="entry name" value="ANK"/>
    <property type="match status" value="6"/>
</dbReference>
<feature type="repeat" description="ANK" evidence="1">
    <location>
        <begin position="98"/>
        <end position="130"/>
    </location>
</feature>
<keyword evidence="1" id="KW-0040">ANK repeat</keyword>
<dbReference type="SMART" id="SM00028">
    <property type="entry name" value="TPR"/>
    <property type="match status" value="3"/>
</dbReference>
<reference evidence="3" key="1">
    <citation type="submission" date="2020-10" db="EMBL/GenBank/DDBJ databases">
        <authorList>
            <person name="Han B."/>
            <person name="Lu T."/>
            <person name="Zhao Q."/>
            <person name="Huang X."/>
            <person name="Zhao Y."/>
        </authorList>
    </citation>
    <scope>NUCLEOTIDE SEQUENCE</scope>
</reference>
<feature type="repeat" description="ANK" evidence="1">
    <location>
        <begin position="163"/>
        <end position="195"/>
    </location>
</feature>
<dbReference type="Gene3D" id="1.25.40.10">
    <property type="entry name" value="Tetratricopeptide repeat domain"/>
    <property type="match status" value="1"/>
</dbReference>
<protein>
    <submittedName>
        <fullName evidence="3">Uncharacterized protein</fullName>
    </submittedName>
</protein>
<dbReference type="AlphaFoldDB" id="A0A811MH25"/>
<dbReference type="InterPro" id="IPR011990">
    <property type="entry name" value="TPR-like_helical_dom_sf"/>
</dbReference>
<organism evidence="3 4">
    <name type="scientific">Miscanthus lutarioriparius</name>
    <dbReference type="NCBI Taxonomy" id="422564"/>
    <lineage>
        <taxon>Eukaryota</taxon>
        <taxon>Viridiplantae</taxon>
        <taxon>Streptophyta</taxon>
        <taxon>Embryophyta</taxon>
        <taxon>Tracheophyta</taxon>
        <taxon>Spermatophyta</taxon>
        <taxon>Magnoliopsida</taxon>
        <taxon>Liliopsida</taxon>
        <taxon>Poales</taxon>
        <taxon>Poaceae</taxon>
        <taxon>PACMAD clade</taxon>
        <taxon>Panicoideae</taxon>
        <taxon>Andropogonodae</taxon>
        <taxon>Andropogoneae</taxon>
        <taxon>Saccharinae</taxon>
        <taxon>Miscanthus</taxon>
    </lineage>
</organism>
<gene>
    <name evidence="3" type="ORF">NCGR_LOCUS3907</name>
</gene>
<evidence type="ECO:0000256" key="1">
    <source>
        <dbReference type="PROSITE-ProRule" id="PRU00023"/>
    </source>
</evidence>
<dbReference type="PANTHER" id="PTHR46224">
    <property type="entry name" value="ANKYRIN REPEAT FAMILY PROTEIN"/>
    <property type="match status" value="1"/>
</dbReference>
<dbReference type="Pfam" id="PF13181">
    <property type="entry name" value="TPR_8"/>
    <property type="match status" value="1"/>
</dbReference>
<dbReference type="InterPro" id="IPR036770">
    <property type="entry name" value="Ankyrin_rpt-contain_sf"/>
</dbReference>
<dbReference type="OrthoDB" id="687050at2759"/>
<dbReference type="Proteomes" id="UP000604825">
    <property type="component" value="Unassembled WGS sequence"/>
</dbReference>
<evidence type="ECO:0000313" key="3">
    <source>
        <dbReference type="EMBL" id="CAD6206168.1"/>
    </source>
</evidence>
<dbReference type="InterPro" id="IPR002110">
    <property type="entry name" value="Ankyrin_rpt"/>
</dbReference>
<feature type="repeat" description="ANK" evidence="1">
    <location>
        <begin position="235"/>
        <end position="267"/>
    </location>
</feature>
<keyword evidence="2" id="KW-0802">TPR repeat</keyword>
<dbReference type="SUPFAM" id="SSF48452">
    <property type="entry name" value="TPR-like"/>
    <property type="match status" value="1"/>
</dbReference>
<feature type="repeat" description="ANK" evidence="1">
    <location>
        <begin position="131"/>
        <end position="163"/>
    </location>
</feature>
<name>A0A811MH25_9POAL</name>
<dbReference type="Gene3D" id="1.25.40.20">
    <property type="entry name" value="Ankyrin repeat-containing domain"/>
    <property type="match status" value="2"/>
</dbReference>
<dbReference type="PROSITE" id="PS50297">
    <property type="entry name" value="ANK_REP_REGION"/>
    <property type="match status" value="5"/>
</dbReference>
<dbReference type="PROSITE" id="PS50088">
    <property type="entry name" value="ANK_REPEAT"/>
    <property type="match status" value="5"/>
</dbReference>
<dbReference type="InterPro" id="IPR019734">
    <property type="entry name" value="TPR_rpt"/>
</dbReference>
<dbReference type="InterPro" id="IPR051616">
    <property type="entry name" value="Cul2-RING_E3_ligase_SR"/>
</dbReference>
<dbReference type="Pfam" id="PF13606">
    <property type="entry name" value="Ank_3"/>
    <property type="match status" value="1"/>
</dbReference>
<dbReference type="PRINTS" id="PR01415">
    <property type="entry name" value="ANKYRIN"/>
</dbReference>
<dbReference type="Pfam" id="PF12796">
    <property type="entry name" value="Ank_2"/>
    <property type="match status" value="2"/>
</dbReference>
<evidence type="ECO:0000313" key="4">
    <source>
        <dbReference type="Proteomes" id="UP000604825"/>
    </source>
</evidence>
<dbReference type="EMBL" id="CAJGYO010000001">
    <property type="protein sequence ID" value="CAD6206168.1"/>
    <property type="molecule type" value="Genomic_DNA"/>
</dbReference>
<proteinExistence type="predicted"/>
<feature type="repeat" description="ANK" evidence="1">
    <location>
        <begin position="63"/>
        <end position="85"/>
    </location>
</feature>
<comment type="caution">
    <text evidence="3">The sequence shown here is derived from an EMBL/GenBank/DDBJ whole genome shotgun (WGS) entry which is preliminary data.</text>
</comment>
<sequence>MEAPFDFKMRTILCLNRNLPYGTTGPDMDFFEAAFEGDLPRLREMASGKDAEEKALLADVCFDGLGPLQVAARMGRLDVVRYLVEDLGFDVNHGSAGFGLTALSSAALDGRLDTVRYLLDNGADPNLQDELGEVPLHCAAKYGHDKVTELLLSRGASVDLTYFHATPLHIAAVYGKASVMKILLEHHADPNMVSEVLGTPLVATLHATMEGLEECISLKCVKVLVEAGADVNSTDPDTPLVVATTHGLTDCIKYLLKAGANANIPNSCCGAMPIETAASCGRRKHVEMLFPFTSPIQTVSTRTVDGIISHVKSSKHLKHSKPKVGPYDESSKVKLKLDGDKAVGRKNYPATSKLYGEAEQYDKSMKDELKLNGDKAVGRKDYLTASKLYGKAIELDPADATLYSNRSLCLLQIGEATEALSDAKTCIKMRPEWIKGYYRKGTALMSLKEYKEACNAFMAGFKLDPSNAVMERMFWEAAEAMKKDHVGTKDLESID</sequence>
<keyword evidence="4" id="KW-1185">Reference proteome</keyword>
<evidence type="ECO:0000256" key="2">
    <source>
        <dbReference type="PROSITE-ProRule" id="PRU00339"/>
    </source>
</evidence>
<dbReference type="PANTHER" id="PTHR46224:SF36">
    <property type="entry name" value="OS03G0680600 PROTEIN"/>
    <property type="match status" value="1"/>
</dbReference>